<protein>
    <submittedName>
        <fullName evidence="4">KR domain-containing protein</fullName>
    </submittedName>
</protein>
<evidence type="ECO:0000313" key="4">
    <source>
        <dbReference type="EMBL" id="NJP43450.1"/>
    </source>
</evidence>
<dbReference type="InterPro" id="IPR057326">
    <property type="entry name" value="KR_dom"/>
</dbReference>
<dbReference type="InterPro" id="IPR036291">
    <property type="entry name" value="NAD(P)-bd_dom_sf"/>
</dbReference>
<organism evidence="4 5">
    <name type="scientific">Actinacidiphila epipremni</name>
    <dbReference type="NCBI Taxonomy" id="2053013"/>
    <lineage>
        <taxon>Bacteria</taxon>
        <taxon>Bacillati</taxon>
        <taxon>Actinomycetota</taxon>
        <taxon>Actinomycetes</taxon>
        <taxon>Kitasatosporales</taxon>
        <taxon>Streptomycetaceae</taxon>
        <taxon>Actinacidiphila</taxon>
    </lineage>
</organism>
<dbReference type="PANTHER" id="PTHR43775:SF37">
    <property type="entry name" value="SI:DKEY-61P9.11"/>
    <property type="match status" value="1"/>
</dbReference>
<dbReference type="Gene3D" id="3.40.50.720">
    <property type="entry name" value="NAD(P)-binding Rossmann-like Domain"/>
    <property type="match status" value="1"/>
</dbReference>
<proteinExistence type="predicted"/>
<dbReference type="SUPFAM" id="SSF51735">
    <property type="entry name" value="NAD(P)-binding Rossmann-fold domains"/>
    <property type="match status" value="1"/>
</dbReference>
<evidence type="ECO:0000313" key="5">
    <source>
        <dbReference type="Proteomes" id="UP000734511"/>
    </source>
</evidence>
<dbReference type="RefSeq" id="WP_167982290.1">
    <property type="nucleotide sequence ID" value="NZ_JAATEJ010000004.1"/>
</dbReference>
<dbReference type="Pfam" id="PF08659">
    <property type="entry name" value="KR"/>
    <property type="match status" value="1"/>
</dbReference>
<evidence type="ECO:0000256" key="2">
    <source>
        <dbReference type="ARBA" id="ARBA00022553"/>
    </source>
</evidence>
<evidence type="ECO:0000256" key="1">
    <source>
        <dbReference type="ARBA" id="ARBA00022450"/>
    </source>
</evidence>
<name>A0ABX0ZI56_9ACTN</name>
<sequence length="871" mass="89939">MSFPQGPAHPREAGAAALAAGGEALVGGAGSAPPAGGGARPVGRFVWEAVETGVGVEGVADGLRGRVVAVVGGRETEADAVGVALRAAGARGCRLAPPRAGEGAGEGVGAFVDAAGGRIDGIVDLNLAEPFAGVGEPGAGPELWEPAFAQTIALLQALYADWAAETDATRLFYMPVTRLGGLMGFGPAAGSAGADSSPRVEQPLGGLWAGLAKGLPRELPNCNVRVLDLAGDVGAQAADLVCRELYRWGAFEAGYREGRRYTLRARAARPAPPAAALGPGDTVVMSGGGRGIGFALARALAGDFGVRVVVSGRGPAPDPEATPELALTEADFRTYRDQVLRRAAAERRLPQARADLARLGQARELWGNLSGARRDGLRIDYVPCDVTDPAQVEALLAHAGDRLAGVVHDAGLDVPVRLPGKSPETVAAVVRVKVRGFLNLLRAVDARPLPAFFCNVGSLTGRWGGMVGQLDYGAANEALSRLGLWAAAPGPQPGRARRTPVTTVCWPTWERLGMITNYEATLRYMSAVSVPEALHHWQRELLAGPALSARTGAGAGSGGSWGGGEVTFIGDVGPAILPSVLRGYAQDSGLPGIEGLVASRYWLGEPVRFVPYGGLGTVHRLDAGSLPCADDFRVGGEPALPVSLLLELMHAAGPWVQPERADALTLTAVTALDLDLGALRLTRPVVLTREAEGAWAADGTWRVSVTLRREGRRAASAVLAYGAAEAEAEHPAVPPGADGWPLATVPPGAAAGPSWAGHTVRLTHWRREPAAGRWYGVADGVRTADLLLASPAPGAALPLGAVENVLRAAWAAQRHPRATRLTVARLAFAPDGPTHPLTLLGTPGAHDWTGHRPGNPTAAGPALRVSGLRLH</sequence>
<dbReference type="InterPro" id="IPR013968">
    <property type="entry name" value="PKS_KR"/>
</dbReference>
<gene>
    <name evidence="4" type="ORF">HCN08_08565</name>
</gene>
<dbReference type="SMART" id="SM00822">
    <property type="entry name" value="PKS_KR"/>
    <property type="match status" value="1"/>
</dbReference>
<evidence type="ECO:0000259" key="3">
    <source>
        <dbReference type="SMART" id="SM00822"/>
    </source>
</evidence>
<dbReference type="EMBL" id="JAATEJ010000004">
    <property type="protein sequence ID" value="NJP43450.1"/>
    <property type="molecule type" value="Genomic_DNA"/>
</dbReference>
<reference evidence="4 5" key="1">
    <citation type="submission" date="2020-03" db="EMBL/GenBank/DDBJ databases">
        <title>WGS of actinomycetes isolated from Thailand.</title>
        <authorList>
            <person name="Thawai C."/>
        </authorList>
    </citation>
    <scope>NUCLEOTIDE SEQUENCE [LARGE SCALE GENOMIC DNA]</scope>
    <source>
        <strain evidence="4 5">PRB2-1</strain>
    </source>
</reference>
<accession>A0ABX0ZI56</accession>
<keyword evidence="2" id="KW-0597">Phosphoprotein</keyword>
<dbReference type="Proteomes" id="UP000734511">
    <property type="component" value="Unassembled WGS sequence"/>
</dbReference>
<keyword evidence="1" id="KW-0596">Phosphopantetheine</keyword>
<dbReference type="InterPro" id="IPR050091">
    <property type="entry name" value="PKS_NRPS_Biosynth_Enz"/>
</dbReference>
<keyword evidence="5" id="KW-1185">Reference proteome</keyword>
<comment type="caution">
    <text evidence="4">The sequence shown here is derived from an EMBL/GenBank/DDBJ whole genome shotgun (WGS) entry which is preliminary data.</text>
</comment>
<dbReference type="PANTHER" id="PTHR43775">
    <property type="entry name" value="FATTY ACID SYNTHASE"/>
    <property type="match status" value="1"/>
</dbReference>
<feature type="domain" description="Ketoreductase" evidence="3">
    <location>
        <begin position="281"/>
        <end position="512"/>
    </location>
</feature>